<gene>
    <name evidence="1" type="ORF">SMTD_LOCUS9690</name>
</gene>
<reference evidence="1 2" key="1">
    <citation type="submission" date="2018-11" db="EMBL/GenBank/DDBJ databases">
        <authorList>
            <consortium name="Pathogen Informatics"/>
        </authorList>
    </citation>
    <scope>NUCLEOTIDE SEQUENCE [LARGE SCALE GENOMIC DNA]</scope>
    <source>
        <strain>Denwood</strain>
        <strain evidence="2">Zambia</strain>
    </source>
</reference>
<protein>
    <submittedName>
        <fullName evidence="1">Uncharacterized protein</fullName>
    </submittedName>
</protein>
<dbReference type="AlphaFoldDB" id="A0A183P5Q4"/>
<keyword evidence="2" id="KW-1185">Reference proteome</keyword>
<name>A0A183P5Q4_9TREM</name>
<dbReference type="EMBL" id="UZAL01029914">
    <property type="protein sequence ID" value="VDP51093.1"/>
    <property type="molecule type" value="Genomic_DNA"/>
</dbReference>
<evidence type="ECO:0000313" key="2">
    <source>
        <dbReference type="Proteomes" id="UP000269396"/>
    </source>
</evidence>
<evidence type="ECO:0000313" key="1">
    <source>
        <dbReference type="EMBL" id="VDP51093.1"/>
    </source>
</evidence>
<proteinExistence type="predicted"/>
<sequence length="42" mass="5113">MLTKLRINSVHIRLIKTCMNIYICFCTMIFDMKTYLTEQIRL</sequence>
<accession>A0A183P5Q4</accession>
<dbReference type="Proteomes" id="UP000269396">
    <property type="component" value="Unassembled WGS sequence"/>
</dbReference>
<organism evidence="1 2">
    <name type="scientific">Schistosoma mattheei</name>
    <dbReference type="NCBI Taxonomy" id="31246"/>
    <lineage>
        <taxon>Eukaryota</taxon>
        <taxon>Metazoa</taxon>
        <taxon>Spiralia</taxon>
        <taxon>Lophotrochozoa</taxon>
        <taxon>Platyhelminthes</taxon>
        <taxon>Trematoda</taxon>
        <taxon>Digenea</taxon>
        <taxon>Strigeidida</taxon>
        <taxon>Schistosomatoidea</taxon>
        <taxon>Schistosomatidae</taxon>
        <taxon>Schistosoma</taxon>
    </lineage>
</organism>